<reference evidence="4 5" key="1">
    <citation type="submission" date="2018-02" db="EMBL/GenBank/DDBJ databases">
        <title>Draft genome sequences of Elsinoe sp., causing black scab on jojoba.</title>
        <authorList>
            <person name="Stodart B."/>
            <person name="Jeffress S."/>
            <person name="Ash G."/>
            <person name="Arun Chinnappa K."/>
        </authorList>
    </citation>
    <scope>NUCLEOTIDE SEQUENCE [LARGE SCALE GENOMIC DNA]</scope>
    <source>
        <strain evidence="4 5">Hillstone_2</strain>
    </source>
</reference>
<dbReference type="AlphaFoldDB" id="A0A4U7ASZ8"/>
<evidence type="ECO:0000256" key="1">
    <source>
        <dbReference type="SAM" id="MobiDB-lite"/>
    </source>
</evidence>
<dbReference type="PANTHER" id="PTHR33119:SF1">
    <property type="entry name" value="FE2OG DIOXYGENASE DOMAIN-CONTAINING PROTEIN"/>
    <property type="match status" value="1"/>
</dbReference>
<feature type="domain" description="DUF4246" evidence="2">
    <location>
        <begin position="95"/>
        <end position="571"/>
    </location>
</feature>
<evidence type="ECO:0000313" key="4">
    <source>
        <dbReference type="EMBL" id="TKX19586.1"/>
    </source>
</evidence>
<dbReference type="Pfam" id="PF21666">
    <property type="entry name" value="DUF4246_N"/>
    <property type="match status" value="1"/>
</dbReference>
<feature type="domain" description="DUF4246" evidence="3">
    <location>
        <begin position="11"/>
        <end position="81"/>
    </location>
</feature>
<feature type="region of interest" description="Disordered" evidence="1">
    <location>
        <begin position="321"/>
        <end position="348"/>
    </location>
</feature>
<dbReference type="Proteomes" id="UP000308133">
    <property type="component" value="Unassembled WGS sequence"/>
</dbReference>
<dbReference type="PANTHER" id="PTHR33119">
    <property type="entry name" value="IFI3P"/>
    <property type="match status" value="1"/>
</dbReference>
<dbReference type="InterPro" id="IPR049192">
    <property type="entry name" value="DUF4246_C"/>
</dbReference>
<dbReference type="EMBL" id="PTQR01000113">
    <property type="protein sequence ID" value="TKX19586.1"/>
    <property type="molecule type" value="Genomic_DNA"/>
</dbReference>
<gene>
    <name evidence="4" type="ORF">C1H76_8239</name>
</gene>
<dbReference type="InterPro" id="IPR025340">
    <property type="entry name" value="DUF4246"/>
</dbReference>
<accession>A0A4U7ASZ8</accession>
<evidence type="ECO:0000259" key="2">
    <source>
        <dbReference type="Pfam" id="PF14033"/>
    </source>
</evidence>
<sequence length="636" mass="73719">MSVSGERLLRPGFGLPINYYEGRGELLRQAGLHAVYDYGWMSKCVLVRERRLCEAIDRLTDKPEWRRKVFDKRITAKWRAEVVNPRNDRDSFSHQMFDFCLAELQDKAKQHVDTGILSLYEVGPVMTKSDSIVSERVRALLADTTSELLENVPDRLKDWHPDSEEQVLDLVHPSLFPLIYGRSKILPTTTIGIDDCLQASGSGESATPPSNHTGDGIRTFEHKSDLWSPKFQWLPADVQFHQNGVKFSSYINNLHPINHRSLYPIIEEVLGHAVSLWDVMFGRLTDSLDNHVRFPDRSAEYEHFKGTGVEVLRAMRHEERVRQARENTDEAVDESEAEASPPPMENRYDSNDLLIEEDDDMEFWEHDWSSDHEQDWPFRRRQLIQPEPMSYEKYKAELPARQYPLLKEAYAEEGLQVIVKLANIHLTPDNPDYYGGSWHVEGMLNEMICATALYYYDCENITDSHLAFRQTVDPDELMHIAPQGDYGGLEKLYDIEQDGPNLQDVGKILTRQGRLLAFPNMVQHQVQPFSLKDQTKPGHRKILAFFLVNPKARILSTANVPPQRKDWWEEELHKAGTLDFMPSELQKHIVGDVDEFPYSLEEAKNFRLELMNERRDYTEYVDNNVIAERGFNFCEH</sequence>
<organism evidence="4 5">
    <name type="scientific">Elsinoe australis</name>
    <dbReference type="NCBI Taxonomy" id="40998"/>
    <lineage>
        <taxon>Eukaryota</taxon>
        <taxon>Fungi</taxon>
        <taxon>Dikarya</taxon>
        <taxon>Ascomycota</taxon>
        <taxon>Pezizomycotina</taxon>
        <taxon>Dothideomycetes</taxon>
        <taxon>Dothideomycetidae</taxon>
        <taxon>Myriangiales</taxon>
        <taxon>Elsinoaceae</taxon>
        <taxon>Elsinoe</taxon>
    </lineage>
</organism>
<dbReference type="Pfam" id="PF14033">
    <property type="entry name" value="DUF4246"/>
    <property type="match status" value="1"/>
</dbReference>
<evidence type="ECO:0000259" key="3">
    <source>
        <dbReference type="Pfam" id="PF21666"/>
    </source>
</evidence>
<name>A0A4U7ASZ8_9PEZI</name>
<dbReference type="InterPro" id="IPR049207">
    <property type="entry name" value="DUF4246_N"/>
</dbReference>
<evidence type="ECO:0000313" key="5">
    <source>
        <dbReference type="Proteomes" id="UP000308133"/>
    </source>
</evidence>
<proteinExistence type="predicted"/>
<comment type="caution">
    <text evidence="4">The sequence shown here is derived from an EMBL/GenBank/DDBJ whole genome shotgun (WGS) entry which is preliminary data.</text>
</comment>
<protein>
    <submittedName>
        <fullName evidence="4">Uncharacterized protein</fullName>
    </submittedName>
</protein>